<protein>
    <submittedName>
        <fullName evidence="3">Secreted protein</fullName>
    </submittedName>
</protein>
<dbReference type="Proteomes" id="UP000095287">
    <property type="component" value="Unplaced"/>
</dbReference>
<evidence type="ECO:0000313" key="2">
    <source>
        <dbReference type="Proteomes" id="UP000095287"/>
    </source>
</evidence>
<keyword evidence="2" id="KW-1185">Reference proteome</keyword>
<sequence>MSLTSIGFFTACSPRPLLSTVLGAELTVVRMTYVPIEAPNWHRFFIPTLLGLTLQNWTTTSQELSSPNSHQKGTTLRPWDKKKTALPAFPSSGHLLGERVDITSSVQGQNLFHFSDK</sequence>
<name>A0A1I7YVZ3_9BILA</name>
<evidence type="ECO:0000313" key="3">
    <source>
        <dbReference type="WBParaSite" id="L893_g20255.t1"/>
    </source>
</evidence>
<proteinExistence type="predicted"/>
<feature type="region of interest" description="Disordered" evidence="1">
    <location>
        <begin position="61"/>
        <end position="85"/>
    </location>
</feature>
<dbReference type="WBParaSite" id="L893_g20255.t1">
    <property type="protein sequence ID" value="L893_g20255.t1"/>
    <property type="gene ID" value="L893_g20255"/>
</dbReference>
<organism evidence="2 3">
    <name type="scientific">Steinernema glaseri</name>
    <dbReference type="NCBI Taxonomy" id="37863"/>
    <lineage>
        <taxon>Eukaryota</taxon>
        <taxon>Metazoa</taxon>
        <taxon>Ecdysozoa</taxon>
        <taxon>Nematoda</taxon>
        <taxon>Chromadorea</taxon>
        <taxon>Rhabditida</taxon>
        <taxon>Tylenchina</taxon>
        <taxon>Panagrolaimomorpha</taxon>
        <taxon>Strongyloidoidea</taxon>
        <taxon>Steinernematidae</taxon>
        <taxon>Steinernema</taxon>
    </lineage>
</organism>
<evidence type="ECO:0000256" key="1">
    <source>
        <dbReference type="SAM" id="MobiDB-lite"/>
    </source>
</evidence>
<feature type="compositionally biased region" description="Polar residues" evidence="1">
    <location>
        <begin position="61"/>
        <end position="74"/>
    </location>
</feature>
<dbReference type="AlphaFoldDB" id="A0A1I7YVZ3"/>
<reference evidence="3" key="1">
    <citation type="submission" date="2016-11" db="UniProtKB">
        <authorList>
            <consortium name="WormBaseParasite"/>
        </authorList>
    </citation>
    <scope>IDENTIFICATION</scope>
</reference>
<accession>A0A1I7YVZ3</accession>